<evidence type="ECO:0000313" key="3">
    <source>
        <dbReference type="EMBL" id="GGT98598.1"/>
    </source>
</evidence>
<reference evidence="2" key="3">
    <citation type="journal article" date="2019" name="BMC Res. Notes">
        <title>Complete genome sequence of the Sulfodiicoccus acidiphilus strain HS-1T, the first crenarchaeon that lacks polB3, isolated from an acidic hot spring in Ohwaku-dani, Hakone, Japan.</title>
        <authorList>
            <person name="Sakai H.D."/>
            <person name="Kurosawa N."/>
        </authorList>
    </citation>
    <scope>NUCLEOTIDE SEQUENCE</scope>
    <source>
        <strain evidence="2">HS-1</strain>
    </source>
</reference>
<dbReference type="EMBL" id="BMQS01000013">
    <property type="protein sequence ID" value="GGT98598.1"/>
    <property type="molecule type" value="Genomic_DNA"/>
</dbReference>
<keyword evidence="1" id="KW-0812">Transmembrane</keyword>
<feature type="transmembrane region" description="Helical" evidence="1">
    <location>
        <begin position="64"/>
        <end position="85"/>
    </location>
</feature>
<sequence>MLVAFGFLVAGSAVLLLEFLGLVGAERDAVFLTWFMGFVVTMVVGITHLVFPPLVRAVRMKEEYIVAELVLMVSGTTLAIVGFVLRDFLGPVGVGLFVSSILMHLNELVRLTLRGN</sequence>
<keyword evidence="1" id="KW-0472">Membrane</keyword>
<name>A0A348B5H7_9CREN</name>
<dbReference type="EMBL" id="AP018553">
    <property type="protein sequence ID" value="BBD73429.1"/>
    <property type="molecule type" value="Genomic_DNA"/>
</dbReference>
<evidence type="ECO:0000256" key="1">
    <source>
        <dbReference type="SAM" id="Phobius"/>
    </source>
</evidence>
<evidence type="ECO:0000313" key="2">
    <source>
        <dbReference type="EMBL" id="BBD73429.1"/>
    </source>
</evidence>
<dbReference type="Proteomes" id="UP000616143">
    <property type="component" value="Unassembled WGS sequence"/>
</dbReference>
<reference evidence="4" key="2">
    <citation type="submission" date="2018-04" db="EMBL/GenBank/DDBJ databases">
        <title>Complete genome sequence of Sulfodiicoccus acidiphilus strain HS-1.</title>
        <authorList>
            <person name="Sakai H.D."/>
            <person name="Kurosawa N."/>
        </authorList>
    </citation>
    <scope>NUCLEOTIDE SEQUENCE [LARGE SCALE GENOMIC DNA]</scope>
    <source>
        <strain evidence="4">HS-1</strain>
    </source>
</reference>
<feature type="transmembrane region" description="Helical" evidence="1">
    <location>
        <begin position="31"/>
        <end position="52"/>
    </location>
</feature>
<reference evidence="3" key="4">
    <citation type="submission" date="2020-09" db="EMBL/GenBank/DDBJ databases">
        <authorList>
            <person name="Sun Q."/>
            <person name="Ohkuma M."/>
        </authorList>
    </citation>
    <scope>NUCLEOTIDE SEQUENCE</scope>
    <source>
        <strain evidence="3">JCM 31740</strain>
    </source>
</reference>
<dbReference type="KEGG" id="sacd:HS1genome_1818"/>
<organism evidence="2 4">
    <name type="scientific">Sulfodiicoccus acidiphilus</name>
    <dbReference type="NCBI Taxonomy" id="1670455"/>
    <lineage>
        <taxon>Archaea</taxon>
        <taxon>Thermoproteota</taxon>
        <taxon>Thermoprotei</taxon>
        <taxon>Sulfolobales</taxon>
        <taxon>Sulfolobaceae</taxon>
        <taxon>Sulfodiicoccus</taxon>
    </lineage>
</organism>
<reference evidence="3" key="1">
    <citation type="journal article" date="2014" name="Int. J. Syst. Evol. Microbiol.">
        <title>Complete genome sequence of Corynebacterium casei LMG S-19264T (=DSM 44701T), isolated from a smear-ripened cheese.</title>
        <authorList>
            <consortium name="US DOE Joint Genome Institute (JGI-PGF)"/>
            <person name="Walter F."/>
            <person name="Albersmeier A."/>
            <person name="Kalinowski J."/>
            <person name="Ruckert C."/>
        </authorList>
    </citation>
    <scope>NUCLEOTIDE SEQUENCE</scope>
    <source>
        <strain evidence="3">JCM 31740</strain>
    </source>
</reference>
<dbReference type="RefSeq" id="WP_126450614.1">
    <property type="nucleotide sequence ID" value="NZ_AP018553.1"/>
</dbReference>
<dbReference type="AlphaFoldDB" id="A0A348B5H7"/>
<evidence type="ECO:0000313" key="4">
    <source>
        <dbReference type="Proteomes" id="UP000276741"/>
    </source>
</evidence>
<dbReference type="GeneID" id="38667293"/>
<gene>
    <name evidence="3" type="ORF">GCM10007116_15010</name>
    <name evidence="2" type="ORF">HS1genome_1818</name>
</gene>
<dbReference type="Proteomes" id="UP000276741">
    <property type="component" value="Chromosome"/>
</dbReference>
<keyword evidence="4" id="KW-1185">Reference proteome</keyword>
<proteinExistence type="predicted"/>
<accession>A0A348B5H7</accession>
<keyword evidence="1" id="KW-1133">Transmembrane helix</keyword>
<protein>
    <submittedName>
        <fullName evidence="2">Uncharacterized protein</fullName>
    </submittedName>
</protein>